<comment type="caution">
    <text evidence="11">The sequence shown here is derived from an EMBL/GenBank/DDBJ whole genome shotgun (WGS) entry which is preliminary data.</text>
</comment>
<accession>A0A9P6I3Z7</accession>
<dbReference type="InterPro" id="IPR057215">
    <property type="entry name" value="DUF7893"/>
</dbReference>
<feature type="domain" description="BAH" evidence="10">
    <location>
        <begin position="828"/>
        <end position="957"/>
    </location>
</feature>
<evidence type="ECO:0000256" key="5">
    <source>
        <dbReference type="ARBA" id="ARBA00022691"/>
    </source>
</evidence>
<dbReference type="InterPro" id="IPR001525">
    <property type="entry name" value="C5_MeTfrase"/>
</dbReference>
<feature type="compositionally biased region" description="Low complexity" evidence="9">
    <location>
        <begin position="745"/>
        <end position="759"/>
    </location>
</feature>
<keyword evidence="5 8" id="KW-0949">S-adenosyl-L-methionine</keyword>
<feature type="domain" description="BAH" evidence="10">
    <location>
        <begin position="972"/>
        <end position="1089"/>
    </location>
</feature>
<dbReference type="EMBL" id="JAATWM020000031">
    <property type="protein sequence ID" value="KAF9873576.1"/>
    <property type="molecule type" value="Genomic_DNA"/>
</dbReference>
<dbReference type="Gene3D" id="3.40.50.150">
    <property type="entry name" value="Vaccinia Virus protein VP39"/>
    <property type="match status" value="1"/>
</dbReference>
<dbReference type="Pfam" id="PF02582">
    <property type="entry name" value="DUF155"/>
    <property type="match status" value="1"/>
</dbReference>
<proteinExistence type="inferred from homology"/>
<gene>
    <name evidence="11" type="ORF">CkaCkLH20_09035</name>
</gene>
<dbReference type="InterPro" id="IPR043151">
    <property type="entry name" value="BAH_sf"/>
</dbReference>
<feature type="compositionally biased region" description="Polar residues" evidence="9">
    <location>
        <begin position="68"/>
        <end position="82"/>
    </location>
</feature>
<keyword evidence="3 8" id="KW-0489">Methyltransferase</keyword>
<protein>
    <recommendedName>
        <fullName evidence="2">DNA (cytosine-5-)-methyltransferase</fullName>
        <ecNumber evidence="2">2.1.1.37</ecNumber>
    </recommendedName>
</protein>
<feature type="region of interest" description="Disordered" evidence="9">
    <location>
        <begin position="16"/>
        <end position="53"/>
    </location>
</feature>
<comment type="similarity">
    <text evidence="8">Belongs to the class I-like SAM-binding methyltransferase superfamily. C5-methyltransferase family.</text>
</comment>
<dbReference type="OrthoDB" id="5376140at2759"/>
<dbReference type="InterPro" id="IPR029063">
    <property type="entry name" value="SAM-dependent_MTases_sf"/>
</dbReference>
<evidence type="ECO:0000256" key="6">
    <source>
        <dbReference type="ARBA" id="ARBA00023125"/>
    </source>
</evidence>
<sequence length="1636" mass="183518">MTSPASLPRKRNFFTSNVYLSQSTGEPSARQPKTENEHLPAPPKRKGVRSAGAKNSLRRVAIIAQRPAQRSTGTPAGQSEDTSASTLISAVCIAESFNMGMVLDILRAHGFDIDPDQSGFEASEVVHARGVNGGDIFVFPSGTIVTWTLPPDVVTKQLLSAAETPLKPALREVEDLEYVADSSRETSGMKGDIVVLGTKLEEREGDRLDTTLAKIAFSSGLARSTKLAVLETALTAYFESTRKIPSLLSKGSGLPLGRKFILQKTGELLSLRARLNHYSELTDSLPDIFWDSRAELGLEGYYEQVGRALDVNVRIRTLNQKMDYAQEIASVLREMSTLTCLNRVRYLLWRVSTPTVAGTFLDIYERSRECAIIMPGPIEDYDDGLAPEVYEADVYDEDQDWEVDEDLAKIENRKILQVLENATHDADANVDSQPQLSLAPEPAGEHIPPQTVFLPATFQPITNISVNIPESTLISPGYLYQGEDGLPAPPERETRAVDYLLEEYQRFGDQNDDFIEFDLDQFTIYTEPYTPGSGSNTGYDDYGKLLYPAELRPLHHLSTKSRCTQMYVDGVLSTGEKQYFIRQVPFDELPIGNYGVSEHSVGSDIWIRSKMNARLAVAGRRPDVYYRLGSPSKEYARFHKGFLWVADLAKHVTDYLSTADDRRVVLRDFESHFSEWLSENHQQDSEAFKHWRNQFPSADFRSAIVANLEFIYKEVNGVLGHKARSIHMWKEIRDYTAYPDVSRTPASAPSSPSSAPGKASHIEKTVVTPYINQLFNHLPCGMMMDAVSPSPETDRLRTEINDRHNLESAPNVHTSANPIEDRRRSLNRDIQIGDVISTPRDNDDDSHWAREVAAGFDDVDRWFGLVQKIYKRNGDQSFDVIWLYRPVDTLCGSMRYPWNNELFLSDHCSCHDGHHKIKQSEVLAIHQIHWGGSSSTDAEFFCRQTYLTLTETHRWVTFQEHHLRCRHSPDDVSYKVGETFLVRIDQDDDTVEPCELVSLSREEDEDLLTFRLLYRRDQLEPHSGAPPNELVYSNDLIKLQSENIHGKCIVRFFQPDKPIPCPYNRRGVANAFYITRQRLESGQIVPMTDASPIDINIHSKLRQGFDPSRAVPKLRGVDLFCGGGNFGRGLEEGGVIEMKWANDINDRAIHTYMANATAGSVQPFVGSIDDLQRLALEGKFSEKVPKVGQVDFVSAGSPCPGFSRLTNDKTKLKQRKNQSLVAAFASFVDTYRPKFGVLENVVEIVQDQGKRKEDVFCQLICAIVGLGYQAHFFLLDAWSHGSPQSRSRVFLCFAAPDYRLPEMPLHSHSHYQTFRSRTLGKLPNGEPMGQRLFMPTPFKFVTAEEATADLPDIADGKADCCISFPDHRFASGHTKSFRNQLSAIPTRPYGMNFVTSWNNGKGVMTEAERGFFPDRGHRVLKSSSRAWGRSFPNTIMPTITTTPSPADAWIGRILHRNQNRTFTVMEARRAQGFLDHEVLLGAPRDQWKVIGNSVAREVSLVLGLAFREAWLGSLIDGEEKTEPAFFDSRHALMNTPISRSRTPNSDSDTSSGSSRAAKRPLSSTLEVQMFVSKMAKTSRGQTVTDGRTETTEADLSEDSDCPKIVSDISGRSKKRSQSRSQSRTQSRTQSASVVLS</sequence>
<keyword evidence="12" id="KW-1185">Reference proteome</keyword>
<evidence type="ECO:0000256" key="4">
    <source>
        <dbReference type="ARBA" id="ARBA00022679"/>
    </source>
</evidence>
<evidence type="ECO:0000256" key="2">
    <source>
        <dbReference type="ARBA" id="ARBA00011975"/>
    </source>
</evidence>
<dbReference type="PROSITE" id="PS51038">
    <property type="entry name" value="BAH"/>
    <property type="match status" value="2"/>
</dbReference>
<dbReference type="Proteomes" id="UP000781932">
    <property type="component" value="Unassembled WGS sequence"/>
</dbReference>
<evidence type="ECO:0000256" key="7">
    <source>
        <dbReference type="ARBA" id="ARBA00023242"/>
    </source>
</evidence>
<dbReference type="GO" id="GO:0003886">
    <property type="term" value="F:DNA (cytosine-5-)-methyltransferase activity"/>
    <property type="evidence" value="ECO:0007669"/>
    <property type="project" value="UniProtKB-EC"/>
</dbReference>
<name>A0A9P6I3Z7_9PEZI</name>
<dbReference type="GO" id="GO:0005634">
    <property type="term" value="C:nucleus"/>
    <property type="evidence" value="ECO:0007669"/>
    <property type="project" value="UniProtKB-SubCell"/>
</dbReference>
<dbReference type="Gene3D" id="3.90.120.10">
    <property type="entry name" value="DNA Methylase, subunit A, domain 2"/>
    <property type="match status" value="1"/>
</dbReference>
<evidence type="ECO:0000313" key="11">
    <source>
        <dbReference type="EMBL" id="KAF9873576.1"/>
    </source>
</evidence>
<dbReference type="GO" id="GO:0044027">
    <property type="term" value="P:negative regulation of gene expression via chromosomal CpG island methylation"/>
    <property type="evidence" value="ECO:0007669"/>
    <property type="project" value="TreeGrafter"/>
</dbReference>
<keyword evidence="4 8" id="KW-0808">Transferase</keyword>
<keyword evidence="7" id="KW-0539">Nucleus</keyword>
<reference evidence="11" key="1">
    <citation type="submission" date="2020-03" db="EMBL/GenBank/DDBJ databases">
        <authorList>
            <person name="He L."/>
        </authorList>
    </citation>
    <scope>NUCLEOTIDE SEQUENCE</scope>
    <source>
        <strain evidence="11">CkLH20</strain>
    </source>
</reference>
<dbReference type="RefSeq" id="XP_038743037.1">
    <property type="nucleotide sequence ID" value="XM_038891750.1"/>
</dbReference>
<reference evidence="11" key="2">
    <citation type="submission" date="2020-11" db="EMBL/GenBank/DDBJ databases">
        <title>Whole genome sequencing of Colletotrichum sp.</title>
        <authorList>
            <person name="Li H."/>
        </authorList>
    </citation>
    <scope>NUCLEOTIDE SEQUENCE</scope>
    <source>
        <strain evidence="11">CkLH20</strain>
    </source>
</reference>
<dbReference type="Pfam" id="PF00145">
    <property type="entry name" value="DNA_methylase"/>
    <property type="match status" value="1"/>
</dbReference>
<evidence type="ECO:0000313" key="12">
    <source>
        <dbReference type="Proteomes" id="UP000781932"/>
    </source>
</evidence>
<dbReference type="InterPro" id="IPR003734">
    <property type="entry name" value="DUF155"/>
</dbReference>
<feature type="region of interest" description="Disordered" evidence="9">
    <location>
        <begin position="63"/>
        <end position="82"/>
    </location>
</feature>
<evidence type="ECO:0000256" key="8">
    <source>
        <dbReference type="PROSITE-ProRule" id="PRU01016"/>
    </source>
</evidence>
<dbReference type="InterPro" id="IPR018117">
    <property type="entry name" value="C5_DNA_meth_AS"/>
</dbReference>
<dbReference type="PANTHER" id="PTHR10629">
    <property type="entry name" value="CYTOSINE-SPECIFIC METHYLTRANSFERASE"/>
    <property type="match status" value="1"/>
</dbReference>
<evidence type="ECO:0000256" key="3">
    <source>
        <dbReference type="ARBA" id="ARBA00022603"/>
    </source>
</evidence>
<dbReference type="GO" id="GO:0003677">
    <property type="term" value="F:DNA binding"/>
    <property type="evidence" value="ECO:0007669"/>
    <property type="project" value="UniProtKB-KW"/>
</dbReference>
<dbReference type="SUPFAM" id="SSF53335">
    <property type="entry name" value="S-adenosyl-L-methionine-dependent methyltransferases"/>
    <property type="match status" value="1"/>
</dbReference>
<feature type="compositionally biased region" description="Polar residues" evidence="9">
    <location>
        <begin position="16"/>
        <end position="26"/>
    </location>
</feature>
<dbReference type="GeneID" id="62164824"/>
<dbReference type="InterPro" id="IPR050390">
    <property type="entry name" value="C5-Methyltransferase"/>
</dbReference>
<dbReference type="GO" id="GO:0032259">
    <property type="term" value="P:methylation"/>
    <property type="evidence" value="ECO:0007669"/>
    <property type="project" value="UniProtKB-KW"/>
</dbReference>
<dbReference type="PRINTS" id="PR00105">
    <property type="entry name" value="C5METTRFRASE"/>
</dbReference>
<dbReference type="EC" id="2.1.1.37" evidence="2"/>
<feature type="compositionally biased region" description="Low complexity" evidence="9">
    <location>
        <begin position="1618"/>
        <end position="1630"/>
    </location>
</feature>
<feature type="active site" evidence="8">
    <location>
        <position position="1199"/>
    </location>
</feature>
<organism evidence="11 12">
    <name type="scientific">Colletotrichum karsti</name>
    <dbReference type="NCBI Taxonomy" id="1095194"/>
    <lineage>
        <taxon>Eukaryota</taxon>
        <taxon>Fungi</taxon>
        <taxon>Dikarya</taxon>
        <taxon>Ascomycota</taxon>
        <taxon>Pezizomycotina</taxon>
        <taxon>Sordariomycetes</taxon>
        <taxon>Hypocreomycetidae</taxon>
        <taxon>Glomerellales</taxon>
        <taxon>Glomerellaceae</taxon>
        <taxon>Colletotrichum</taxon>
        <taxon>Colletotrichum boninense species complex</taxon>
    </lineage>
</organism>
<dbReference type="PROSITE" id="PS51679">
    <property type="entry name" value="SAM_MT_C5"/>
    <property type="match status" value="1"/>
</dbReference>
<dbReference type="GO" id="GO:0003682">
    <property type="term" value="F:chromatin binding"/>
    <property type="evidence" value="ECO:0007669"/>
    <property type="project" value="InterPro"/>
</dbReference>
<feature type="compositionally biased region" description="Low complexity" evidence="9">
    <location>
        <begin position="1545"/>
        <end position="1554"/>
    </location>
</feature>
<dbReference type="PROSITE" id="PS00094">
    <property type="entry name" value="C5_MTASE_1"/>
    <property type="match status" value="1"/>
</dbReference>
<dbReference type="PANTHER" id="PTHR10629:SF54">
    <property type="entry name" value="DNA METHYLTRANSFERASE DIM-2"/>
    <property type="match status" value="1"/>
</dbReference>
<feature type="region of interest" description="Disordered" evidence="9">
    <location>
        <begin position="1535"/>
        <end position="1636"/>
    </location>
</feature>
<feature type="compositionally biased region" description="Polar residues" evidence="9">
    <location>
        <begin position="1535"/>
        <end position="1544"/>
    </location>
</feature>
<dbReference type="InterPro" id="IPR001025">
    <property type="entry name" value="BAH_dom"/>
</dbReference>
<evidence type="ECO:0000259" key="10">
    <source>
        <dbReference type="PROSITE" id="PS51038"/>
    </source>
</evidence>
<dbReference type="Pfam" id="PF25423">
    <property type="entry name" value="DUF7893"/>
    <property type="match status" value="1"/>
</dbReference>
<comment type="subcellular location">
    <subcellularLocation>
        <location evidence="1">Nucleus</location>
    </subcellularLocation>
</comment>
<evidence type="ECO:0000256" key="1">
    <source>
        <dbReference type="ARBA" id="ARBA00004123"/>
    </source>
</evidence>
<keyword evidence="6" id="KW-0238">DNA-binding</keyword>
<feature type="region of interest" description="Disordered" evidence="9">
    <location>
        <begin position="742"/>
        <end position="761"/>
    </location>
</feature>
<evidence type="ECO:0000256" key="9">
    <source>
        <dbReference type="SAM" id="MobiDB-lite"/>
    </source>
</evidence>
<dbReference type="Gene3D" id="2.30.30.490">
    <property type="match status" value="2"/>
</dbReference>